<evidence type="ECO:0000313" key="1">
    <source>
        <dbReference type="Ensembl" id="ENSOTSP00005143891.1"/>
    </source>
</evidence>
<dbReference type="AlphaFoldDB" id="A0AAZ3RR42"/>
<accession>A0AAZ3RR42</accession>
<reference evidence="2" key="1">
    <citation type="journal article" date="2018" name="PLoS ONE">
        <title>Chinook salmon (Oncorhynchus tshawytscha) genome and transcriptome.</title>
        <authorList>
            <person name="Christensen K.A."/>
            <person name="Leong J.S."/>
            <person name="Sakhrani D."/>
            <person name="Biagi C.A."/>
            <person name="Minkley D.R."/>
            <person name="Withler R.E."/>
            <person name="Rondeau E.B."/>
            <person name="Koop B.F."/>
            <person name="Devlin R.H."/>
        </authorList>
    </citation>
    <scope>NUCLEOTIDE SEQUENCE [LARGE SCALE GENOMIC DNA]</scope>
</reference>
<proteinExistence type="predicted"/>
<evidence type="ECO:0000313" key="2">
    <source>
        <dbReference type="Proteomes" id="UP000694402"/>
    </source>
</evidence>
<organism evidence="1 2">
    <name type="scientific">Oncorhynchus tshawytscha</name>
    <name type="common">Chinook salmon</name>
    <name type="synonym">Salmo tshawytscha</name>
    <dbReference type="NCBI Taxonomy" id="74940"/>
    <lineage>
        <taxon>Eukaryota</taxon>
        <taxon>Metazoa</taxon>
        <taxon>Chordata</taxon>
        <taxon>Craniata</taxon>
        <taxon>Vertebrata</taxon>
        <taxon>Euteleostomi</taxon>
        <taxon>Actinopterygii</taxon>
        <taxon>Neopterygii</taxon>
        <taxon>Teleostei</taxon>
        <taxon>Protacanthopterygii</taxon>
        <taxon>Salmoniformes</taxon>
        <taxon>Salmonidae</taxon>
        <taxon>Salmoninae</taxon>
        <taxon>Oncorhynchus</taxon>
    </lineage>
</organism>
<dbReference type="Ensembl" id="ENSOTST00005133480.1">
    <property type="protein sequence ID" value="ENSOTSP00005143891.1"/>
    <property type="gene ID" value="ENSOTSG00005062803.1"/>
</dbReference>
<name>A0AAZ3RR42_ONCTS</name>
<dbReference type="Proteomes" id="UP000694402">
    <property type="component" value="Unassembled WGS sequence"/>
</dbReference>
<protein>
    <submittedName>
        <fullName evidence="1">Uncharacterized protein</fullName>
    </submittedName>
</protein>
<reference evidence="1" key="2">
    <citation type="submission" date="2025-08" db="UniProtKB">
        <authorList>
            <consortium name="Ensembl"/>
        </authorList>
    </citation>
    <scope>IDENTIFICATION</scope>
</reference>
<keyword evidence="2" id="KW-1185">Reference proteome</keyword>
<sequence length="126" mass="14842">VCDLKHKPNYFIPQGKCCLCRQGKCCLCRQGKCCLCRQDKCCLCRQDKCCLCRQDKCCLCFYARIRISDVKWILITPQITFTNMKIQNINRSFQKQPHKSQRRCGYFSSCSISYSLHRSTTKLLFE</sequence>
<reference evidence="1" key="3">
    <citation type="submission" date="2025-09" db="UniProtKB">
        <authorList>
            <consortium name="Ensembl"/>
        </authorList>
    </citation>
    <scope>IDENTIFICATION</scope>
</reference>